<organism evidence="1">
    <name type="scientific">Anguilla anguilla</name>
    <name type="common">European freshwater eel</name>
    <name type="synonym">Muraena anguilla</name>
    <dbReference type="NCBI Taxonomy" id="7936"/>
    <lineage>
        <taxon>Eukaryota</taxon>
        <taxon>Metazoa</taxon>
        <taxon>Chordata</taxon>
        <taxon>Craniata</taxon>
        <taxon>Vertebrata</taxon>
        <taxon>Euteleostomi</taxon>
        <taxon>Actinopterygii</taxon>
        <taxon>Neopterygii</taxon>
        <taxon>Teleostei</taxon>
        <taxon>Anguilliformes</taxon>
        <taxon>Anguillidae</taxon>
        <taxon>Anguilla</taxon>
    </lineage>
</organism>
<reference evidence="1" key="2">
    <citation type="journal article" date="2015" name="Fish Shellfish Immunol.">
        <title>Early steps in the European eel (Anguilla anguilla)-Vibrio vulnificus interaction in the gills: Role of the RtxA13 toxin.</title>
        <authorList>
            <person name="Callol A."/>
            <person name="Pajuelo D."/>
            <person name="Ebbesson L."/>
            <person name="Teles M."/>
            <person name="MacKenzie S."/>
            <person name="Amaro C."/>
        </authorList>
    </citation>
    <scope>NUCLEOTIDE SEQUENCE</scope>
</reference>
<proteinExistence type="predicted"/>
<name>A0A0E9TRW2_ANGAN</name>
<dbReference type="EMBL" id="GBXM01053104">
    <property type="protein sequence ID" value="JAH55473.1"/>
    <property type="molecule type" value="Transcribed_RNA"/>
</dbReference>
<sequence>MHKVVRPVPQENTLLCNQTHSEKCFSVEHVCDCLCKKHCTN</sequence>
<dbReference type="AlphaFoldDB" id="A0A0E9TRW2"/>
<reference evidence="1" key="1">
    <citation type="submission" date="2014-11" db="EMBL/GenBank/DDBJ databases">
        <authorList>
            <person name="Amaro Gonzalez C."/>
        </authorList>
    </citation>
    <scope>NUCLEOTIDE SEQUENCE</scope>
</reference>
<accession>A0A0E9TRW2</accession>
<protein>
    <submittedName>
        <fullName evidence="1">Uncharacterized protein</fullName>
    </submittedName>
</protein>
<evidence type="ECO:0000313" key="1">
    <source>
        <dbReference type="EMBL" id="JAH55473.1"/>
    </source>
</evidence>